<proteinExistence type="inferred from homology"/>
<protein>
    <recommendedName>
        <fullName evidence="9">Molybdopterin-synthase adenylyltransferase</fullName>
        <ecNumber evidence="8">2.7.7.80</ecNumber>
    </recommendedName>
    <alternativeName>
        <fullName evidence="12">MoaD protein adenylase</fullName>
    </alternativeName>
    <alternativeName>
        <fullName evidence="10">Molybdopterin-converting factor subunit 1 adenylase</fullName>
    </alternativeName>
    <alternativeName>
        <fullName evidence="11">Sulfur carrier protein MoaD adenylyltransferase</fullName>
    </alternativeName>
</protein>
<keyword evidence="2 14" id="KW-0808">Transferase</keyword>
<dbReference type="GO" id="GO:0005829">
    <property type="term" value="C:cytosol"/>
    <property type="evidence" value="ECO:0007669"/>
    <property type="project" value="TreeGrafter"/>
</dbReference>
<evidence type="ECO:0000313" key="14">
    <source>
        <dbReference type="EMBL" id="KAA2215523.1"/>
    </source>
</evidence>
<dbReference type="GO" id="GO:0005524">
    <property type="term" value="F:ATP binding"/>
    <property type="evidence" value="ECO:0007669"/>
    <property type="project" value="UniProtKB-KW"/>
</dbReference>
<organism evidence="14 15">
    <name type="scientific">Maribacter flavus</name>
    <dbReference type="NCBI Taxonomy" id="1658664"/>
    <lineage>
        <taxon>Bacteria</taxon>
        <taxon>Pseudomonadati</taxon>
        <taxon>Bacteroidota</taxon>
        <taxon>Flavobacteriia</taxon>
        <taxon>Flavobacteriales</taxon>
        <taxon>Flavobacteriaceae</taxon>
        <taxon>Maribacter</taxon>
    </lineage>
</organism>
<comment type="catalytic activity">
    <reaction evidence="5">
        <text>[molybdopterin-synthase sulfur-carrier protein]-C-terminal Gly-Gly + ATP + H(+) = [molybdopterin-synthase sulfur-carrier protein]-C-terminal Gly-Gly-AMP + diphosphate</text>
        <dbReference type="Rhea" id="RHEA:43616"/>
        <dbReference type="Rhea" id="RHEA-COMP:12159"/>
        <dbReference type="Rhea" id="RHEA-COMP:12202"/>
        <dbReference type="ChEBI" id="CHEBI:15378"/>
        <dbReference type="ChEBI" id="CHEBI:30616"/>
        <dbReference type="ChEBI" id="CHEBI:33019"/>
        <dbReference type="ChEBI" id="CHEBI:90618"/>
        <dbReference type="ChEBI" id="CHEBI:90778"/>
        <dbReference type="EC" id="2.7.7.80"/>
    </reaction>
</comment>
<dbReference type="InterPro" id="IPR035985">
    <property type="entry name" value="Ubiquitin-activating_enz"/>
</dbReference>
<dbReference type="CDD" id="cd00158">
    <property type="entry name" value="RHOD"/>
    <property type="match status" value="1"/>
</dbReference>
<evidence type="ECO:0000256" key="2">
    <source>
        <dbReference type="ARBA" id="ARBA00022679"/>
    </source>
</evidence>
<dbReference type="PROSITE" id="PS50206">
    <property type="entry name" value="RHODANESE_3"/>
    <property type="match status" value="1"/>
</dbReference>
<evidence type="ECO:0000256" key="6">
    <source>
        <dbReference type="ARBA" id="ARBA00055169"/>
    </source>
</evidence>
<evidence type="ECO:0000256" key="11">
    <source>
        <dbReference type="ARBA" id="ARBA00075328"/>
    </source>
</evidence>
<dbReference type="InterPro" id="IPR045886">
    <property type="entry name" value="ThiF/MoeB/HesA"/>
</dbReference>
<evidence type="ECO:0000256" key="9">
    <source>
        <dbReference type="ARBA" id="ARBA00073635"/>
    </source>
</evidence>
<dbReference type="GO" id="GO:0004792">
    <property type="term" value="F:thiosulfate-cyanide sulfurtransferase activity"/>
    <property type="evidence" value="ECO:0007669"/>
    <property type="project" value="TreeGrafter"/>
</dbReference>
<dbReference type="InterPro" id="IPR000594">
    <property type="entry name" value="ThiF_NAD_FAD-bd"/>
</dbReference>
<dbReference type="SMART" id="SM00450">
    <property type="entry name" value="RHOD"/>
    <property type="match status" value="1"/>
</dbReference>
<dbReference type="Gene3D" id="3.40.50.720">
    <property type="entry name" value="NAD(P)-binding Rossmann-like Domain"/>
    <property type="match status" value="1"/>
</dbReference>
<sequence length="356" mass="39231">MEGRYHRQTILPGFGERGQAALAKARILVVGAGGLGVPVMTYLNAMGVGTLGIVDADLVSKSNLHRQVLYTEAMIGKSKVEMAKELLSAQNTTTSIHIYKTFLAPDNAEKIIENYDVVVDATDNFPTRYLINDVCLLQKKPFVYGALHGFEGQVSVFNYENGPTYRCLFPNMPKADEVPNCNEHGILGILPGIIGNLQALEVVKIVCGLDGVLAGVLLLYDALSQRMQRMKFGLNPDNLKINGVQDSYNLDCEVVLESVEAVGIQNLITDKKVLLLDVRTEREFQRKHIDGAKNIPLNELEKRAEEVAIEKPVYVICQSGIRSRKAVLMLQELSPEGKYINVAGGMNQLNSYATTY</sequence>
<dbReference type="EMBL" id="VUOE01000004">
    <property type="protein sequence ID" value="KAA2215523.1"/>
    <property type="molecule type" value="Genomic_DNA"/>
</dbReference>
<gene>
    <name evidence="14" type="ORF">F0361_17975</name>
</gene>
<dbReference type="RefSeq" id="WP_154920790.1">
    <property type="nucleotide sequence ID" value="NZ_VUOE01000004.1"/>
</dbReference>
<evidence type="ECO:0000256" key="10">
    <source>
        <dbReference type="ARBA" id="ARBA00075110"/>
    </source>
</evidence>
<dbReference type="Pfam" id="PF00581">
    <property type="entry name" value="Rhodanese"/>
    <property type="match status" value="1"/>
</dbReference>
<evidence type="ECO:0000256" key="5">
    <source>
        <dbReference type="ARBA" id="ARBA00052218"/>
    </source>
</evidence>
<dbReference type="PANTHER" id="PTHR10953:SF102">
    <property type="entry name" value="ADENYLYLTRANSFERASE AND SULFURTRANSFERASE MOCS3"/>
    <property type="match status" value="1"/>
</dbReference>
<accession>A0A5B2TN55</accession>
<dbReference type="EC" id="2.7.7.80" evidence="8"/>
<comment type="subunit">
    <text evidence="7">Homodimer. Forms a stable heterotetrameric complex of 2 MoeB and 2 MoaD during adenylation of MoaD.</text>
</comment>
<dbReference type="SUPFAM" id="SSF69572">
    <property type="entry name" value="Activating enzymes of the ubiquitin-like proteins"/>
    <property type="match status" value="1"/>
</dbReference>
<dbReference type="InterPro" id="IPR036873">
    <property type="entry name" value="Rhodanese-like_dom_sf"/>
</dbReference>
<dbReference type="Pfam" id="PF00899">
    <property type="entry name" value="ThiF"/>
    <property type="match status" value="1"/>
</dbReference>
<evidence type="ECO:0000256" key="8">
    <source>
        <dbReference type="ARBA" id="ARBA00066884"/>
    </source>
</evidence>
<comment type="function">
    <text evidence="6">Catalyzes the adenylation by ATP of the carboxyl group of the C-terminal glycine of sulfur carrier protein MoaD.</text>
</comment>
<dbReference type="AlphaFoldDB" id="A0A5B2TN55"/>
<dbReference type="Proteomes" id="UP000323188">
    <property type="component" value="Unassembled WGS sequence"/>
</dbReference>
<evidence type="ECO:0000256" key="1">
    <source>
        <dbReference type="ARBA" id="ARBA00009919"/>
    </source>
</evidence>
<keyword evidence="3" id="KW-0547">Nucleotide-binding</keyword>
<comment type="caution">
    <text evidence="14">The sequence shown here is derived from an EMBL/GenBank/DDBJ whole genome shotgun (WGS) entry which is preliminary data.</text>
</comment>
<evidence type="ECO:0000313" key="15">
    <source>
        <dbReference type="Proteomes" id="UP000323188"/>
    </source>
</evidence>
<name>A0A5B2TN55_9FLAO</name>
<dbReference type="Gene3D" id="3.40.250.10">
    <property type="entry name" value="Rhodanese-like domain"/>
    <property type="match status" value="1"/>
</dbReference>
<evidence type="ECO:0000259" key="13">
    <source>
        <dbReference type="PROSITE" id="PS50206"/>
    </source>
</evidence>
<evidence type="ECO:0000256" key="7">
    <source>
        <dbReference type="ARBA" id="ARBA00063809"/>
    </source>
</evidence>
<dbReference type="GO" id="GO:0008641">
    <property type="term" value="F:ubiquitin-like modifier activating enzyme activity"/>
    <property type="evidence" value="ECO:0007669"/>
    <property type="project" value="InterPro"/>
</dbReference>
<dbReference type="GO" id="GO:0008146">
    <property type="term" value="F:sulfotransferase activity"/>
    <property type="evidence" value="ECO:0007669"/>
    <property type="project" value="TreeGrafter"/>
</dbReference>
<dbReference type="FunFam" id="3.40.50.720:FF:000033">
    <property type="entry name" value="Adenylyltransferase and sulfurtransferase MOCS3"/>
    <property type="match status" value="1"/>
</dbReference>
<comment type="similarity">
    <text evidence="1">Belongs to the HesA/MoeB/ThiF family.</text>
</comment>
<dbReference type="GO" id="GO:0061605">
    <property type="term" value="F:molybdopterin-synthase adenylyltransferase activity"/>
    <property type="evidence" value="ECO:0007669"/>
    <property type="project" value="UniProtKB-EC"/>
</dbReference>
<evidence type="ECO:0000256" key="3">
    <source>
        <dbReference type="ARBA" id="ARBA00022741"/>
    </source>
</evidence>
<dbReference type="PANTHER" id="PTHR10953">
    <property type="entry name" value="UBIQUITIN-ACTIVATING ENZYME E1"/>
    <property type="match status" value="1"/>
</dbReference>
<reference evidence="14 15" key="1">
    <citation type="submission" date="2019-09" db="EMBL/GenBank/DDBJ databases">
        <authorList>
            <person name="Khan S.A."/>
            <person name="Jeon C.O."/>
            <person name="Chun B.H."/>
            <person name="Jeong S.E."/>
        </authorList>
    </citation>
    <scope>NUCLEOTIDE SEQUENCE [LARGE SCALE GENOMIC DNA]</scope>
    <source>
        <strain evidence="14 15">KCTC 42508</strain>
    </source>
</reference>
<feature type="domain" description="Rhodanese" evidence="13">
    <location>
        <begin position="269"/>
        <end position="351"/>
    </location>
</feature>
<dbReference type="CDD" id="cd00757">
    <property type="entry name" value="ThiF_MoeB_HesA_family"/>
    <property type="match status" value="1"/>
</dbReference>
<evidence type="ECO:0000256" key="12">
    <source>
        <dbReference type="ARBA" id="ARBA00078531"/>
    </source>
</evidence>
<dbReference type="InterPro" id="IPR001763">
    <property type="entry name" value="Rhodanese-like_dom"/>
</dbReference>
<evidence type="ECO:0000256" key="4">
    <source>
        <dbReference type="ARBA" id="ARBA00022840"/>
    </source>
</evidence>
<keyword evidence="4" id="KW-0067">ATP-binding</keyword>